<reference evidence="1 2" key="1">
    <citation type="journal article" date="1995" name="J. Virol.">
        <title>Identification and characterization of a cDNA derived from multiple splicing that encodes envelope glycoprotein gp105 of human herpesvirus 6.</title>
        <authorList>
            <person name="Pfeiffer B."/>
            <person name="Thomson B."/>
            <person name="Chandran B."/>
        </authorList>
    </citation>
    <scope>NUCLEOTIDE SEQUENCE [LARGE SCALE GENOMIC DNA]</scope>
    <source>
        <strain evidence="1 2">JI</strain>
    </source>
</reference>
<dbReference type="PIR" id="T41918">
    <property type="entry name" value="T41918"/>
</dbReference>
<sequence>MAESEQKVRFRHALANLSLVKQAFYRDSLSDFVTQNSGCEIFIRWPQSRKIIISPLRDMPFRTTSETELQDLCKLQKQSKHFQCVMMF</sequence>
<proteinExistence type="predicted"/>
<dbReference type="Proteomes" id="UP000009246">
    <property type="component" value="Segment"/>
</dbReference>
<gene>
    <name evidence="1" type="primary">U17</name>
</gene>
<organismHost>
    <name type="scientific">Homo sapiens</name>
    <name type="common">Human</name>
    <dbReference type="NCBI Taxonomy" id="9606"/>
</organismHost>
<accession>Q69498</accession>
<dbReference type="EMBL" id="U43400">
    <property type="protein sequence ID" value="AAC54678.1"/>
    <property type="molecule type" value="Genomic_DNA"/>
</dbReference>
<organism evidence="1 2">
    <name type="scientific">Human herpesvirus 7 (strain JI)</name>
    <name type="common">HHV-7</name>
    <name type="synonym">Human T lymphotropic virus</name>
    <dbReference type="NCBI Taxonomy" id="57278"/>
    <lineage>
        <taxon>Viruses</taxon>
        <taxon>Duplodnaviria</taxon>
        <taxon>Heunggongvirae</taxon>
        <taxon>Peploviricota</taxon>
        <taxon>Herviviricetes</taxon>
        <taxon>Herpesvirales</taxon>
        <taxon>Orthoherpesviridae</taxon>
        <taxon>Betaherpesvirinae</taxon>
        <taxon>Roseolovirus</taxon>
        <taxon>Roseolovirus humanbeta7</taxon>
        <taxon>Human betaherpesvirus 7</taxon>
    </lineage>
</organism>
<name>Q69498_HHV7J</name>
<evidence type="ECO:0000313" key="1">
    <source>
        <dbReference type="EMBL" id="AAC54678.1"/>
    </source>
</evidence>
<evidence type="ECO:0000313" key="2">
    <source>
        <dbReference type="Proteomes" id="UP000009246"/>
    </source>
</evidence>
<protein>
    <submittedName>
        <fullName evidence="1">U17 protein</fullName>
    </submittedName>
</protein>